<dbReference type="GO" id="GO:0005385">
    <property type="term" value="F:zinc ion transmembrane transporter activity"/>
    <property type="evidence" value="ECO:0007669"/>
    <property type="project" value="TreeGrafter"/>
</dbReference>
<accession>A0A8B7ZLQ3</accession>
<dbReference type="Pfam" id="PF02535">
    <property type="entry name" value="Zip"/>
    <property type="match status" value="1"/>
</dbReference>
<dbReference type="RefSeq" id="XP_022105825.1">
    <property type="nucleotide sequence ID" value="XM_022250133.1"/>
</dbReference>
<dbReference type="InterPro" id="IPR003689">
    <property type="entry name" value="ZIP"/>
</dbReference>
<keyword evidence="2 6" id="KW-0812">Transmembrane</keyword>
<keyword evidence="3 6" id="KW-1133">Transmembrane helix</keyword>
<feature type="transmembrane region" description="Helical" evidence="6">
    <location>
        <begin position="264"/>
        <end position="285"/>
    </location>
</feature>
<dbReference type="PANTHER" id="PTHR11040:SF140">
    <property type="entry name" value="ZRT (ZRT), IRT- (IRT-) LIKE PROTEIN TRANSPORTER"/>
    <property type="match status" value="1"/>
</dbReference>
<sequence>MEIQALKIVVLSTLFVSCFGACLVPLGFAICARNRQRGHERLVPAIQRLVCLFNSFGGGVFLATCLLDLLPDVQEEFEDVRHFLDIHSNFPFAEFITAVGFFLVLVLEQAVLNFQEKSAIDAKVTDESGPPQEDGRAEKYASLDDTEETSLLAYQNSRSDAGNSSSSVTSRNEVVTEIPRSETGVAEVMDGARSRPGLDKTVLIRSVLLLLALSFHSIFEGLAIGLQTSVSHLLGIFAAVAIHKTILSLSLGNALVQENRSKTFVFLSSFGFAAMAPLGIVFGILLFNEEEGLVKSAISGVLQGIATGTFLYITFFEVLGKEMGAPGDRMLKVLCAILGFGIITGTMFFKE</sequence>
<protein>
    <submittedName>
        <fullName evidence="8 9">Zinc transporter ZIP3-like</fullName>
    </submittedName>
</protein>
<feature type="transmembrane region" description="Helical" evidence="6">
    <location>
        <begin position="202"/>
        <end position="226"/>
    </location>
</feature>
<feature type="region of interest" description="Disordered" evidence="5">
    <location>
        <begin position="123"/>
        <end position="142"/>
    </location>
</feature>
<evidence type="ECO:0000256" key="3">
    <source>
        <dbReference type="ARBA" id="ARBA00022989"/>
    </source>
</evidence>
<dbReference type="PANTHER" id="PTHR11040">
    <property type="entry name" value="ZINC/IRON TRANSPORTER"/>
    <property type="match status" value="1"/>
</dbReference>
<keyword evidence="4 6" id="KW-0472">Membrane</keyword>
<feature type="transmembrane region" description="Helical" evidence="6">
    <location>
        <begin position="331"/>
        <end position="349"/>
    </location>
</feature>
<dbReference type="GeneID" id="110987415"/>
<feature type="transmembrane region" description="Helical" evidence="6">
    <location>
        <begin position="49"/>
        <end position="70"/>
    </location>
</feature>
<evidence type="ECO:0000256" key="4">
    <source>
        <dbReference type="ARBA" id="ARBA00023136"/>
    </source>
</evidence>
<dbReference type="RefSeq" id="XP_022105827.1">
    <property type="nucleotide sequence ID" value="XM_022250135.1"/>
</dbReference>
<reference evidence="8 9" key="1">
    <citation type="submission" date="2025-04" db="UniProtKB">
        <authorList>
            <consortium name="RefSeq"/>
        </authorList>
    </citation>
    <scope>IDENTIFICATION</scope>
</reference>
<dbReference type="OMA" id="TIEVFPC"/>
<dbReference type="GO" id="GO:0005886">
    <property type="term" value="C:plasma membrane"/>
    <property type="evidence" value="ECO:0007669"/>
    <property type="project" value="TreeGrafter"/>
</dbReference>
<comment type="subcellular location">
    <subcellularLocation>
        <location evidence="1">Membrane</location>
        <topology evidence="1">Multi-pass membrane protein</topology>
    </subcellularLocation>
</comment>
<evidence type="ECO:0000313" key="8">
    <source>
        <dbReference type="RefSeq" id="XP_022105825.1"/>
    </source>
</evidence>
<feature type="transmembrane region" description="Helical" evidence="6">
    <location>
        <begin position="232"/>
        <end position="252"/>
    </location>
</feature>
<dbReference type="OrthoDB" id="448280at2759"/>
<evidence type="ECO:0000256" key="6">
    <source>
        <dbReference type="SAM" id="Phobius"/>
    </source>
</evidence>
<evidence type="ECO:0000313" key="9">
    <source>
        <dbReference type="RefSeq" id="XP_022105827.1"/>
    </source>
</evidence>
<feature type="compositionally biased region" description="Basic and acidic residues" evidence="5">
    <location>
        <begin position="133"/>
        <end position="142"/>
    </location>
</feature>
<gene>
    <name evidence="8 9" type="primary">LOC110987415</name>
</gene>
<evidence type="ECO:0000313" key="7">
    <source>
        <dbReference type="Proteomes" id="UP000694845"/>
    </source>
</evidence>
<feature type="transmembrane region" description="Helical" evidence="6">
    <location>
        <begin position="90"/>
        <end position="107"/>
    </location>
</feature>
<keyword evidence="7" id="KW-1185">Reference proteome</keyword>
<evidence type="ECO:0000256" key="5">
    <source>
        <dbReference type="SAM" id="MobiDB-lite"/>
    </source>
</evidence>
<evidence type="ECO:0000256" key="1">
    <source>
        <dbReference type="ARBA" id="ARBA00004141"/>
    </source>
</evidence>
<evidence type="ECO:0000256" key="2">
    <source>
        <dbReference type="ARBA" id="ARBA00022692"/>
    </source>
</evidence>
<feature type="transmembrane region" description="Helical" evidence="6">
    <location>
        <begin position="297"/>
        <end position="319"/>
    </location>
</feature>
<organism evidence="7 8">
    <name type="scientific">Acanthaster planci</name>
    <name type="common">Crown-of-thorns starfish</name>
    <dbReference type="NCBI Taxonomy" id="133434"/>
    <lineage>
        <taxon>Eukaryota</taxon>
        <taxon>Metazoa</taxon>
        <taxon>Echinodermata</taxon>
        <taxon>Eleutherozoa</taxon>
        <taxon>Asterozoa</taxon>
        <taxon>Asteroidea</taxon>
        <taxon>Valvatacea</taxon>
        <taxon>Valvatida</taxon>
        <taxon>Acanthasteridae</taxon>
        <taxon>Acanthaster</taxon>
    </lineage>
</organism>
<dbReference type="KEGG" id="aplc:110987415"/>
<name>A0A8B7ZLQ3_ACAPL</name>
<dbReference type="AlphaFoldDB" id="A0A8B7ZLQ3"/>
<dbReference type="Proteomes" id="UP000694845">
    <property type="component" value="Unplaced"/>
</dbReference>
<feature type="transmembrane region" description="Helical" evidence="6">
    <location>
        <begin position="6"/>
        <end position="28"/>
    </location>
</feature>
<dbReference type="PROSITE" id="PS51257">
    <property type="entry name" value="PROKAR_LIPOPROTEIN"/>
    <property type="match status" value="1"/>
</dbReference>
<proteinExistence type="predicted"/>